<dbReference type="AlphaFoldDB" id="A0A1G7ACM9"/>
<gene>
    <name evidence="3" type="ORF">SAMN05421878_102157</name>
</gene>
<evidence type="ECO:0000259" key="2">
    <source>
        <dbReference type="Pfam" id="PF02481"/>
    </source>
</evidence>
<dbReference type="Proteomes" id="UP000182744">
    <property type="component" value="Unassembled WGS sequence"/>
</dbReference>
<evidence type="ECO:0000313" key="3">
    <source>
        <dbReference type="EMBL" id="SDE12227.1"/>
    </source>
</evidence>
<name>A0A1G7ACM9_9ACTO</name>
<accession>A0A1G7ACM9</accession>
<dbReference type="GO" id="GO:0009294">
    <property type="term" value="P:DNA-mediated transformation"/>
    <property type="evidence" value="ECO:0007669"/>
    <property type="project" value="InterPro"/>
</dbReference>
<comment type="similarity">
    <text evidence="1">Belongs to the DprA/Smf family.</text>
</comment>
<dbReference type="PANTHER" id="PTHR43022:SF1">
    <property type="entry name" value="PROTEIN SMF"/>
    <property type="match status" value="1"/>
</dbReference>
<organism evidence="3 4">
    <name type="scientific">Actinobaculum suis</name>
    <dbReference type="NCBI Taxonomy" id="1657"/>
    <lineage>
        <taxon>Bacteria</taxon>
        <taxon>Bacillati</taxon>
        <taxon>Actinomycetota</taxon>
        <taxon>Actinomycetes</taxon>
        <taxon>Actinomycetales</taxon>
        <taxon>Actinomycetaceae</taxon>
        <taxon>Actinobaculum</taxon>
    </lineage>
</organism>
<proteinExistence type="inferred from homology"/>
<dbReference type="Gene3D" id="3.40.50.450">
    <property type="match status" value="1"/>
</dbReference>
<dbReference type="PANTHER" id="PTHR43022">
    <property type="entry name" value="PROTEIN SMF"/>
    <property type="match status" value="1"/>
</dbReference>
<reference evidence="4" key="1">
    <citation type="submission" date="2016-10" db="EMBL/GenBank/DDBJ databases">
        <authorList>
            <person name="Varghese N."/>
        </authorList>
    </citation>
    <scope>NUCLEOTIDE SEQUENCE [LARGE SCALE GENOMIC DNA]</scope>
    <source>
        <strain evidence="4">DSM 20639</strain>
    </source>
</reference>
<dbReference type="InterPro" id="IPR057666">
    <property type="entry name" value="DrpA_SLOG"/>
</dbReference>
<protein>
    <submittedName>
        <fullName evidence="3">DNA processing protein</fullName>
    </submittedName>
</protein>
<evidence type="ECO:0000313" key="4">
    <source>
        <dbReference type="Proteomes" id="UP000182744"/>
    </source>
</evidence>
<sequence>MRARKVGDEMSMSEELVALVALLRYGSFQKSQMALRQRLIDGDLPSLILAEEPDSERIHTSAVRDVEQWIAAGERPLSWLDPDYPQQLREVHDFPPVIFVRGKLAQPDHGICIVGSREAGRASIEAAREMSRLVVSKGGTVVSGLAKGIDDAAHSEALACGGRTVAVIGNGIDHYYPAENRRLQHAIEDSGLVLSQFWPGSAPTKFSFPMRNAVMSAYANATIIISAKEKSGTRHQAKQAAAHGRPLVVSRSVYENTSWGRKLVDDPSVLARVAYSVEESVSIAMEMATFNISDLASL</sequence>
<keyword evidence="4" id="KW-1185">Reference proteome</keyword>
<dbReference type="EMBL" id="FNAU01000002">
    <property type="protein sequence ID" value="SDE12227.1"/>
    <property type="molecule type" value="Genomic_DNA"/>
</dbReference>
<dbReference type="Pfam" id="PF02481">
    <property type="entry name" value="DNA_processg_A"/>
    <property type="match status" value="1"/>
</dbReference>
<evidence type="ECO:0000256" key="1">
    <source>
        <dbReference type="ARBA" id="ARBA00006525"/>
    </source>
</evidence>
<feature type="domain" description="Smf/DprA SLOG" evidence="2">
    <location>
        <begin position="78"/>
        <end position="260"/>
    </location>
</feature>
<dbReference type="InterPro" id="IPR003488">
    <property type="entry name" value="DprA"/>
</dbReference>
<dbReference type="SUPFAM" id="SSF102405">
    <property type="entry name" value="MCP/YpsA-like"/>
    <property type="match status" value="1"/>
</dbReference>